<keyword evidence="4" id="KW-1185">Reference proteome</keyword>
<dbReference type="STRING" id="28092.WM40_18435"/>
<dbReference type="RefSeq" id="WP_046153601.1">
    <property type="nucleotide sequence ID" value="NZ_CADFGU010000014.1"/>
</dbReference>
<proteinExistence type="predicted"/>
<name>A0A0F5JWN9_9BURK</name>
<evidence type="ECO:0000313" key="3">
    <source>
        <dbReference type="EMBL" id="KKB62273.1"/>
    </source>
</evidence>
<dbReference type="PANTHER" id="PTHR33371">
    <property type="entry name" value="INTERMEMBRANE PHOSPHOLIPID TRANSPORT SYSTEM BINDING PROTEIN MLAD-RELATED"/>
    <property type="match status" value="1"/>
</dbReference>
<dbReference type="NCBIfam" id="TIGR04430">
    <property type="entry name" value="OM_asym_MlaD"/>
    <property type="match status" value="1"/>
</dbReference>
<dbReference type="InterPro" id="IPR030970">
    <property type="entry name" value="ABC_MlaD"/>
</dbReference>
<evidence type="ECO:0000259" key="2">
    <source>
        <dbReference type="Pfam" id="PF02470"/>
    </source>
</evidence>
<organism evidence="3 4">
    <name type="scientific">Robbsia andropogonis</name>
    <dbReference type="NCBI Taxonomy" id="28092"/>
    <lineage>
        <taxon>Bacteria</taxon>
        <taxon>Pseudomonadati</taxon>
        <taxon>Pseudomonadota</taxon>
        <taxon>Betaproteobacteria</taxon>
        <taxon>Burkholderiales</taxon>
        <taxon>Burkholderiaceae</taxon>
        <taxon>Robbsia</taxon>
    </lineage>
</organism>
<keyword evidence="1" id="KW-1133">Transmembrane helix</keyword>
<dbReference type="PANTHER" id="PTHR33371:SF4">
    <property type="entry name" value="INTERMEMBRANE PHOSPHOLIPID TRANSPORT SYSTEM BINDING PROTEIN MLAD"/>
    <property type="match status" value="1"/>
</dbReference>
<keyword evidence="1" id="KW-0812">Transmembrane</keyword>
<dbReference type="AlphaFoldDB" id="A0A0F5JWN9"/>
<dbReference type="Pfam" id="PF02470">
    <property type="entry name" value="MlaD"/>
    <property type="match status" value="1"/>
</dbReference>
<reference evidence="3 4" key="1">
    <citation type="submission" date="2015-03" db="EMBL/GenBank/DDBJ databases">
        <title>Draft Genome Sequence of Burkholderia andropogonis type strain ICMP2807, isolated from Sorghum bicolor.</title>
        <authorList>
            <person name="Lopes-Santos L."/>
            <person name="Castro D.B."/>
            <person name="Ottoboni L.M."/>
            <person name="Park D."/>
            <person name="Weirc B.S."/>
            <person name="Destefano S.A."/>
        </authorList>
    </citation>
    <scope>NUCLEOTIDE SEQUENCE [LARGE SCALE GENOMIC DNA]</scope>
    <source>
        <strain evidence="3 4">ICMP2807</strain>
    </source>
</reference>
<feature type="transmembrane region" description="Helical" evidence="1">
    <location>
        <begin position="6"/>
        <end position="26"/>
    </location>
</feature>
<dbReference type="OrthoDB" id="9788420at2"/>
<gene>
    <name evidence="3" type="ORF">WM40_18435</name>
</gene>
<evidence type="ECO:0000256" key="1">
    <source>
        <dbReference type="SAM" id="Phobius"/>
    </source>
</evidence>
<evidence type="ECO:0000313" key="4">
    <source>
        <dbReference type="Proteomes" id="UP000033618"/>
    </source>
</evidence>
<dbReference type="InterPro" id="IPR003399">
    <property type="entry name" value="Mce/MlaD"/>
</dbReference>
<comment type="caution">
    <text evidence="3">The sequence shown here is derived from an EMBL/GenBank/DDBJ whole genome shotgun (WGS) entry which is preliminary data.</text>
</comment>
<sequence length="198" mass="20002">MKKTVLDFWVGLFVILGFVALLFLALKAGNMSTFSFQPTYQVKMRFDNIGGLKASAPVKSAGVTVGRVKSITFDDHTFQALVTLDLDQQYQFPSDSSAKILTSGLLGEQYVGLEPGGSEQNLKSGDTITMTQSAIVLENLIGQFLYSKAADAGGNNGGGGGAAGGAAGAASSSGAHGGGFPGVGAAMGTSAPVAASAP</sequence>
<dbReference type="GO" id="GO:0005548">
    <property type="term" value="F:phospholipid transporter activity"/>
    <property type="evidence" value="ECO:0007669"/>
    <property type="project" value="TreeGrafter"/>
</dbReference>
<dbReference type="EMBL" id="LAQU01000022">
    <property type="protein sequence ID" value="KKB62273.1"/>
    <property type="molecule type" value="Genomic_DNA"/>
</dbReference>
<protein>
    <submittedName>
        <fullName evidence="3">ABC transporter substrate-binding protein</fullName>
    </submittedName>
</protein>
<dbReference type="Proteomes" id="UP000033618">
    <property type="component" value="Unassembled WGS sequence"/>
</dbReference>
<dbReference type="GO" id="GO:0005543">
    <property type="term" value="F:phospholipid binding"/>
    <property type="evidence" value="ECO:0007669"/>
    <property type="project" value="TreeGrafter"/>
</dbReference>
<dbReference type="PATRIC" id="fig|28092.6.peg.4327"/>
<feature type="domain" description="Mce/MlaD" evidence="2">
    <location>
        <begin position="38"/>
        <end position="116"/>
    </location>
</feature>
<accession>A0A0F5JWN9</accession>
<dbReference type="InterPro" id="IPR052336">
    <property type="entry name" value="MlaD_Phospholipid_Transporter"/>
</dbReference>
<keyword evidence="1" id="KW-0472">Membrane</keyword>